<evidence type="ECO:0000313" key="2">
    <source>
        <dbReference type="EMBL" id="VDP78676.1"/>
    </source>
</evidence>
<dbReference type="InterPro" id="IPR027267">
    <property type="entry name" value="AH/BAR_dom_sf"/>
</dbReference>
<dbReference type="AlphaFoldDB" id="A0A183AHX4"/>
<reference evidence="4" key="1">
    <citation type="submission" date="2016-06" db="UniProtKB">
        <authorList>
            <consortium name="WormBaseParasite"/>
        </authorList>
    </citation>
    <scope>IDENTIFICATION</scope>
</reference>
<dbReference type="EMBL" id="UZAN01043568">
    <property type="protein sequence ID" value="VDP78676.1"/>
    <property type="molecule type" value="Genomic_DNA"/>
</dbReference>
<name>A0A183AHX4_9TREM</name>
<dbReference type="SUPFAM" id="SSF103657">
    <property type="entry name" value="BAR/IMD domain-like"/>
    <property type="match status" value="1"/>
</dbReference>
<evidence type="ECO:0000313" key="4">
    <source>
        <dbReference type="WBParaSite" id="ECPE_0000657201-mRNA-1"/>
    </source>
</evidence>
<gene>
    <name evidence="2" type="ORF">ECPE_LOCUS6559</name>
</gene>
<evidence type="ECO:0000313" key="3">
    <source>
        <dbReference type="Proteomes" id="UP000272942"/>
    </source>
</evidence>
<proteinExistence type="predicted"/>
<dbReference type="Proteomes" id="UP000272942">
    <property type="component" value="Unassembled WGS sequence"/>
</dbReference>
<dbReference type="OrthoDB" id="19923at2759"/>
<feature type="coiled-coil region" evidence="1">
    <location>
        <begin position="54"/>
        <end position="91"/>
    </location>
</feature>
<protein>
    <submittedName>
        <fullName evidence="4">V-SNARE coiled-coil homology domain-containing protein</fullName>
    </submittedName>
</protein>
<sequence>MFCLDCSHVVRESAEVMNSLSALRKDYELKVDKNVVAPLTRLVDDTRADIDKERRAFKKAVSDAREARDQLERATAQLNQLTGHNNNNTNNGSTINMNGSFSSLDTCTNNSSANSDAVSAAIARCNQAQSALDEKERDLMASKVRFDSFITVLFAFVKHNLKTSFSCAIVSLIRPYANNILQMYA</sequence>
<organism evidence="4">
    <name type="scientific">Echinostoma caproni</name>
    <dbReference type="NCBI Taxonomy" id="27848"/>
    <lineage>
        <taxon>Eukaryota</taxon>
        <taxon>Metazoa</taxon>
        <taxon>Spiralia</taxon>
        <taxon>Lophotrochozoa</taxon>
        <taxon>Platyhelminthes</taxon>
        <taxon>Trematoda</taxon>
        <taxon>Digenea</taxon>
        <taxon>Plagiorchiida</taxon>
        <taxon>Echinostomata</taxon>
        <taxon>Echinostomatoidea</taxon>
        <taxon>Echinostomatidae</taxon>
        <taxon>Echinostoma</taxon>
    </lineage>
</organism>
<keyword evidence="1" id="KW-0175">Coiled coil</keyword>
<dbReference type="WBParaSite" id="ECPE_0000657201-mRNA-1">
    <property type="protein sequence ID" value="ECPE_0000657201-mRNA-1"/>
    <property type="gene ID" value="ECPE_0000657201"/>
</dbReference>
<reference evidence="2 3" key="2">
    <citation type="submission" date="2018-11" db="EMBL/GenBank/DDBJ databases">
        <authorList>
            <consortium name="Pathogen Informatics"/>
        </authorList>
    </citation>
    <scope>NUCLEOTIDE SEQUENCE [LARGE SCALE GENOMIC DNA]</scope>
    <source>
        <strain evidence="2 3">Egypt</strain>
    </source>
</reference>
<accession>A0A183AHX4</accession>
<keyword evidence="3" id="KW-1185">Reference proteome</keyword>
<dbReference type="Gene3D" id="1.20.1270.60">
    <property type="entry name" value="Arfaptin homology (AH) domain/BAR domain"/>
    <property type="match status" value="1"/>
</dbReference>
<evidence type="ECO:0000256" key="1">
    <source>
        <dbReference type="SAM" id="Coils"/>
    </source>
</evidence>